<sequence>MSDSQQSNLNIQYFNEQILIKIFTFLNVMDLCIITRVSKKWKSMIQKNPDIYAIVNLSILGPNIKTLNLMKIVQSDKNIKKLYLPFNANSSDTCYLLMSIPKTLEFLQINNINIEFAAVFNQKIQNLRTLELQNRNKRKKNFDENEMKAIQRQCPNLTSLTINKAPINDKILCFLLKEFKNLQVLNIPNTPKLTNVTLEVISKFCVNLEELHFGGSPSNFNMEFSVEGFKHFEQAKFQLKYIKLHYCARVGDSVLQILGQKFKETLIELQIVRNCFEKCAKISDQGVQYLSQCVNLEKLNISYSRKFRDKFHLHISSSLRNLKYLCIRDCPIQEDLSVFARGCPNLEEVDLSGDSWVTSASIVGLSKHPQLKILHLGHYDHGDTNCDENLEEYPPKGMFIEGVFKNKDAFPRLHLLFLEQNCSLTYWLDVKLQKIRSGLKIRYTPAENLFSMIE</sequence>
<dbReference type="EMBL" id="GL984123">
    <property type="protein sequence ID" value="EGR29662.1"/>
    <property type="molecule type" value="Genomic_DNA"/>
</dbReference>
<keyword evidence="3" id="KW-1185">Reference proteome</keyword>
<protein>
    <recommendedName>
        <fullName evidence="1">F-box domain-containing protein</fullName>
    </recommendedName>
</protein>
<dbReference type="InterPro" id="IPR036047">
    <property type="entry name" value="F-box-like_dom_sf"/>
</dbReference>
<dbReference type="SMART" id="SM00367">
    <property type="entry name" value="LRR_CC"/>
    <property type="match status" value="4"/>
</dbReference>
<evidence type="ECO:0000313" key="2">
    <source>
        <dbReference type="EMBL" id="EGR29662.1"/>
    </source>
</evidence>
<dbReference type="PROSITE" id="PS50181">
    <property type="entry name" value="FBOX"/>
    <property type="match status" value="1"/>
</dbReference>
<evidence type="ECO:0000259" key="1">
    <source>
        <dbReference type="PROSITE" id="PS50181"/>
    </source>
</evidence>
<dbReference type="PANTHER" id="PTHR13318">
    <property type="entry name" value="PARTNER OF PAIRED, ISOFORM B-RELATED"/>
    <property type="match status" value="1"/>
</dbReference>
<dbReference type="GO" id="GO:0019005">
    <property type="term" value="C:SCF ubiquitin ligase complex"/>
    <property type="evidence" value="ECO:0007669"/>
    <property type="project" value="TreeGrafter"/>
</dbReference>
<accession>G0QYN5</accession>
<evidence type="ECO:0000313" key="3">
    <source>
        <dbReference type="Proteomes" id="UP000008983"/>
    </source>
</evidence>
<feature type="domain" description="F-box" evidence="1">
    <location>
        <begin position="8"/>
        <end position="55"/>
    </location>
</feature>
<organism evidence="2 3">
    <name type="scientific">Ichthyophthirius multifiliis</name>
    <name type="common">White spot disease agent</name>
    <name type="synonym">Ich</name>
    <dbReference type="NCBI Taxonomy" id="5932"/>
    <lineage>
        <taxon>Eukaryota</taxon>
        <taxon>Sar</taxon>
        <taxon>Alveolata</taxon>
        <taxon>Ciliophora</taxon>
        <taxon>Intramacronucleata</taxon>
        <taxon>Oligohymenophorea</taxon>
        <taxon>Hymenostomatida</taxon>
        <taxon>Ophryoglenina</taxon>
        <taxon>Ichthyophthirius</taxon>
    </lineage>
</organism>
<dbReference type="InterPro" id="IPR006553">
    <property type="entry name" value="Leu-rich_rpt_Cys-con_subtyp"/>
</dbReference>
<dbReference type="RefSeq" id="XP_004030898.1">
    <property type="nucleotide sequence ID" value="XM_004030850.1"/>
</dbReference>
<reference evidence="2 3" key="1">
    <citation type="submission" date="2011-07" db="EMBL/GenBank/DDBJ databases">
        <authorList>
            <person name="Coyne R."/>
            <person name="Brami D."/>
            <person name="Johnson J."/>
            <person name="Hostetler J."/>
            <person name="Hannick L."/>
            <person name="Clark T."/>
            <person name="Cassidy-Hanley D."/>
            <person name="Inman J."/>
        </authorList>
    </citation>
    <scope>NUCLEOTIDE SEQUENCE [LARGE SCALE GENOMIC DNA]</scope>
    <source>
        <strain evidence="2 3">G5</strain>
    </source>
</reference>
<dbReference type="PANTHER" id="PTHR13318:SF105">
    <property type="entry name" value="F-BOX_LRR-REPEAT PROTEIN 3"/>
    <property type="match status" value="1"/>
</dbReference>
<dbReference type="SUPFAM" id="SSF81383">
    <property type="entry name" value="F-box domain"/>
    <property type="match status" value="1"/>
</dbReference>
<gene>
    <name evidence="2" type="ORF">IMG5_151320</name>
</gene>
<dbReference type="InParanoid" id="G0QYN5"/>
<dbReference type="InterPro" id="IPR001810">
    <property type="entry name" value="F-box_dom"/>
</dbReference>
<dbReference type="InterPro" id="IPR032675">
    <property type="entry name" value="LRR_dom_sf"/>
</dbReference>
<dbReference type="STRING" id="857967.G0QYN5"/>
<proteinExistence type="predicted"/>
<dbReference type="OMA" id="DQAHINI"/>
<dbReference type="Pfam" id="PF00646">
    <property type="entry name" value="F-box"/>
    <property type="match status" value="1"/>
</dbReference>
<dbReference type="GeneID" id="14905776"/>
<dbReference type="OrthoDB" id="550575at2759"/>
<name>G0QYN5_ICHMU</name>
<dbReference type="SMART" id="SM00256">
    <property type="entry name" value="FBOX"/>
    <property type="match status" value="1"/>
</dbReference>
<dbReference type="Gene3D" id="3.80.10.10">
    <property type="entry name" value="Ribonuclease Inhibitor"/>
    <property type="match status" value="1"/>
</dbReference>
<dbReference type="GO" id="GO:0031146">
    <property type="term" value="P:SCF-dependent proteasomal ubiquitin-dependent protein catabolic process"/>
    <property type="evidence" value="ECO:0007669"/>
    <property type="project" value="TreeGrafter"/>
</dbReference>
<dbReference type="eggNOG" id="KOG1947">
    <property type="taxonomic scope" value="Eukaryota"/>
</dbReference>
<dbReference type="AlphaFoldDB" id="G0QYN5"/>
<dbReference type="Proteomes" id="UP000008983">
    <property type="component" value="Unassembled WGS sequence"/>
</dbReference>
<dbReference type="SUPFAM" id="SSF52047">
    <property type="entry name" value="RNI-like"/>
    <property type="match status" value="1"/>
</dbReference>